<proteinExistence type="predicted"/>
<dbReference type="EMBL" id="CP136336">
    <property type="protein sequence ID" value="WOB09834.1"/>
    <property type="molecule type" value="Genomic_DNA"/>
</dbReference>
<protein>
    <recommendedName>
        <fullName evidence="4">Chemotaxis protein CheX</fullName>
    </recommendedName>
</protein>
<keyword evidence="1" id="KW-0145">Chemotaxis</keyword>
<gene>
    <name evidence="2" type="ORF">RXV79_07145</name>
</gene>
<dbReference type="Gene3D" id="3.40.1550.10">
    <property type="entry name" value="CheC-like"/>
    <property type="match status" value="1"/>
</dbReference>
<organism evidence="2 3">
    <name type="scientific">Piscinibacter gummiphilus</name>
    <dbReference type="NCBI Taxonomy" id="946333"/>
    <lineage>
        <taxon>Bacteria</taxon>
        <taxon>Pseudomonadati</taxon>
        <taxon>Pseudomonadota</taxon>
        <taxon>Betaproteobacteria</taxon>
        <taxon>Burkholderiales</taxon>
        <taxon>Sphaerotilaceae</taxon>
        <taxon>Piscinibacter</taxon>
    </lineage>
</organism>
<evidence type="ECO:0000313" key="2">
    <source>
        <dbReference type="EMBL" id="WOB09834.1"/>
    </source>
</evidence>
<sequence length="189" mass="20897">MKLATVSDRARNGLDYFVVQATKNSLVPAGTACEVTPDDDAAVPKAPDVVMFSVSSYLFRVVLLLQFDHDLATRAYVAGLAGTPADEMQGERFLDAMNERGNLFCGAFNRDLVPFFPHIGMSTPCVLKRNSVEHVVAVKPSYHRRFKCELSPGVVMYFTLALCADVDFDFPFVPRAEEETDTAGELEMF</sequence>
<dbReference type="RefSeq" id="WP_316702708.1">
    <property type="nucleotide sequence ID" value="NZ_CP136336.1"/>
</dbReference>
<dbReference type="InterPro" id="IPR028976">
    <property type="entry name" value="CheC-like_sf"/>
</dbReference>
<dbReference type="Proteomes" id="UP001303946">
    <property type="component" value="Chromosome"/>
</dbReference>
<accession>A0ABZ0CXZ1</accession>
<name>A0ABZ0CXZ1_9BURK</name>
<evidence type="ECO:0000313" key="3">
    <source>
        <dbReference type="Proteomes" id="UP001303946"/>
    </source>
</evidence>
<keyword evidence="3" id="KW-1185">Reference proteome</keyword>
<evidence type="ECO:0000256" key="1">
    <source>
        <dbReference type="ARBA" id="ARBA00022500"/>
    </source>
</evidence>
<reference evidence="2 3" key="1">
    <citation type="submission" date="2023-10" db="EMBL/GenBank/DDBJ databases">
        <title>Bacteria for the degradation of biodegradable plastic PBAT(Polybutylene adipate terephthalate).</title>
        <authorList>
            <person name="Weon H.-Y."/>
            <person name="Yeon J."/>
        </authorList>
    </citation>
    <scope>NUCLEOTIDE SEQUENCE [LARGE SCALE GENOMIC DNA]</scope>
    <source>
        <strain evidence="2 3">SBD 7-3</strain>
    </source>
</reference>
<evidence type="ECO:0008006" key="4">
    <source>
        <dbReference type="Google" id="ProtNLM"/>
    </source>
</evidence>